<reference evidence="1 2" key="1">
    <citation type="submission" date="2016-10" db="EMBL/GenBank/DDBJ databases">
        <authorList>
            <person name="Varghese N."/>
            <person name="Submissions S."/>
        </authorList>
    </citation>
    <scope>NUCLEOTIDE SEQUENCE [LARGE SCALE GENOMIC DNA]</scope>
    <source>
        <strain evidence="1 2">CGMCC 1.10941</strain>
    </source>
</reference>
<evidence type="ECO:0000313" key="1">
    <source>
        <dbReference type="EMBL" id="SDM20609.1"/>
    </source>
</evidence>
<keyword evidence="2" id="KW-1185">Reference proteome</keyword>
<dbReference type="RefSeq" id="WP_089745100.1">
    <property type="nucleotide sequence ID" value="NZ_FNHD01000017.1"/>
</dbReference>
<comment type="caution">
    <text evidence="1">The sequence shown here is derived from an EMBL/GenBank/DDBJ whole genome shotgun (WGS) entry which is preliminary data.</text>
</comment>
<organism evidence="1 2">
    <name type="scientific">Chryseobacterium taihuense</name>
    <dbReference type="NCBI Taxonomy" id="1141221"/>
    <lineage>
        <taxon>Bacteria</taxon>
        <taxon>Pseudomonadati</taxon>
        <taxon>Bacteroidota</taxon>
        <taxon>Flavobacteriia</taxon>
        <taxon>Flavobacteriales</taxon>
        <taxon>Weeksellaceae</taxon>
        <taxon>Chryseobacterium group</taxon>
        <taxon>Chryseobacterium</taxon>
    </lineage>
</organism>
<name>A0ABY0R030_9FLAO</name>
<gene>
    <name evidence="1" type="ORF">SAMN05216273_11712</name>
</gene>
<dbReference type="EMBL" id="FNHD01000017">
    <property type="protein sequence ID" value="SDM20609.1"/>
    <property type="molecule type" value="Genomic_DNA"/>
</dbReference>
<accession>A0ABY0R030</accession>
<dbReference type="Proteomes" id="UP000199242">
    <property type="component" value="Unassembled WGS sequence"/>
</dbReference>
<sequence length="317" mass="36958">MYQNILKNQNKDDSKCEIIPQLETTFLLNKKNLNGAYKTFNSYRREYFEILQDLNVFTIFLNFNLESLNDKDVVKLNIMKDIDRMQKSVRNIDEVVQKINLSKKLNQVEVLDRLLRKESTYEYVSAPIQGEEDYLEFEVKIRSKRNMEDTFHVDNDKSFVYKEYIKGGVRFDFSIGTVFDFFTTDKKYTLTDENIVQRMNNNKFNPTIAAMFHASFRTPCNITYGVSLGTSFGTNFSFNSLFPGFSILFGKKNKFILTAGPSFRSVDELKSNYKEGLKLDSKIADEDLLTKNFRVGAFFGITYNLTQKQQSSMKFAQ</sequence>
<evidence type="ECO:0000313" key="2">
    <source>
        <dbReference type="Proteomes" id="UP000199242"/>
    </source>
</evidence>
<evidence type="ECO:0008006" key="3">
    <source>
        <dbReference type="Google" id="ProtNLM"/>
    </source>
</evidence>
<proteinExistence type="predicted"/>
<protein>
    <recommendedName>
        <fullName evidence="3">Outer membrane protein beta-barrel domain-containing protein</fullName>
    </recommendedName>
</protein>